<evidence type="ECO:0000256" key="1">
    <source>
        <dbReference type="ARBA" id="ARBA00004726"/>
    </source>
</evidence>
<feature type="domain" description="FAD synthetase" evidence="11">
    <location>
        <begin position="13"/>
        <end position="153"/>
    </location>
</feature>
<name>A0A4R7UDV5_9BACT</name>
<dbReference type="EC" id="2.7.7.2" evidence="2"/>
<dbReference type="SUPFAM" id="SSF52374">
    <property type="entry name" value="Nucleotidylyl transferase"/>
    <property type="match status" value="1"/>
</dbReference>
<dbReference type="OrthoDB" id="9803667at2"/>
<keyword evidence="7" id="KW-0547">Nucleotide-binding</keyword>
<dbReference type="GO" id="GO:0003919">
    <property type="term" value="F:FMN adenylyltransferase activity"/>
    <property type="evidence" value="ECO:0007669"/>
    <property type="project" value="UniProtKB-EC"/>
</dbReference>
<protein>
    <recommendedName>
        <fullName evidence="2">FAD synthase</fullName>
        <ecNumber evidence="2">2.7.7.2</ecNumber>
    </recommendedName>
</protein>
<dbReference type="RefSeq" id="WP_134111300.1">
    <property type="nucleotide sequence ID" value="NZ_SOCN01000006.1"/>
</dbReference>
<evidence type="ECO:0000256" key="5">
    <source>
        <dbReference type="ARBA" id="ARBA00022679"/>
    </source>
</evidence>
<evidence type="ECO:0000256" key="6">
    <source>
        <dbReference type="ARBA" id="ARBA00022695"/>
    </source>
</evidence>
<keyword evidence="8" id="KW-0274">FAD</keyword>
<keyword evidence="4" id="KW-0288">FMN</keyword>
<comment type="pathway">
    <text evidence="1">Cofactor biosynthesis; FAD biosynthesis; FAD from FMN: step 1/1.</text>
</comment>
<reference evidence="12 13" key="1">
    <citation type="submission" date="2019-03" db="EMBL/GenBank/DDBJ databases">
        <title>Genomic Encyclopedia of Archaeal and Bacterial Type Strains, Phase II (KMG-II): from individual species to whole genera.</title>
        <authorList>
            <person name="Goeker M."/>
        </authorList>
    </citation>
    <scope>NUCLEOTIDE SEQUENCE [LARGE SCALE GENOMIC DNA]</scope>
    <source>
        <strain evidence="12 13">ATCC 35214</strain>
    </source>
</reference>
<accession>A0A4R7UDV5</accession>
<dbReference type="InterPro" id="IPR014729">
    <property type="entry name" value="Rossmann-like_a/b/a_fold"/>
</dbReference>
<evidence type="ECO:0000256" key="2">
    <source>
        <dbReference type="ARBA" id="ARBA00012393"/>
    </source>
</evidence>
<dbReference type="NCBIfam" id="NF045965">
    <property type="entry name" value="RibF_rel"/>
    <property type="match status" value="1"/>
</dbReference>
<gene>
    <name evidence="12" type="ORF">BCF59_0729</name>
</gene>
<dbReference type="GO" id="GO:0016301">
    <property type="term" value="F:kinase activity"/>
    <property type="evidence" value="ECO:0007669"/>
    <property type="project" value="UniProtKB-KW"/>
</dbReference>
<evidence type="ECO:0000313" key="12">
    <source>
        <dbReference type="EMBL" id="TDV22693.1"/>
    </source>
</evidence>
<sequence length="288" mass="33382">MSDLIIYDLNNFKTQENDIFIIGSFQSFHIGHYQLYKNIENKQGRKIIVTFSDDHNYKYKHDVYMHDDARYLTLSNLKIDAIVELNFSNIKHLSGPEFLNKITQGHNVSVSVGADFRFGQNAQWTSEDIVKILPTIDVSIAEIYKIANVKISTKILREALYGGRFQFINSVSPFNYLLLGRLEKKNFSMQSNLIDFPSGLYLSILYFKDWGIQVILHKNKDGQISFKNIEQHNLYSIDRIIGDVIVEILQELRFINSDDDVSITKDDLKKAKKEFIKLAESDIINKQI</sequence>
<dbReference type="EMBL" id="SOCN01000006">
    <property type="protein sequence ID" value="TDV22693.1"/>
    <property type="molecule type" value="Genomic_DNA"/>
</dbReference>
<dbReference type="InterPro" id="IPR015864">
    <property type="entry name" value="FAD_synthase"/>
</dbReference>
<dbReference type="AlphaFoldDB" id="A0A4R7UDV5"/>
<dbReference type="UniPathway" id="UPA00277">
    <property type="reaction ID" value="UER00407"/>
</dbReference>
<keyword evidence="3" id="KW-0285">Flavoprotein</keyword>
<keyword evidence="13" id="KW-1185">Reference proteome</keyword>
<evidence type="ECO:0000256" key="7">
    <source>
        <dbReference type="ARBA" id="ARBA00022741"/>
    </source>
</evidence>
<evidence type="ECO:0000256" key="4">
    <source>
        <dbReference type="ARBA" id="ARBA00022643"/>
    </source>
</evidence>
<dbReference type="Gene3D" id="3.40.50.620">
    <property type="entry name" value="HUPs"/>
    <property type="match status" value="1"/>
</dbReference>
<organism evidence="12 13">
    <name type="scientific">Mycoplasmopsis mustelae</name>
    <dbReference type="NCBI Taxonomy" id="171289"/>
    <lineage>
        <taxon>Bacteria</taxon>
        <taxon>Bacillati</taxon>
        <taxon>Mycoplasmatota</taxon>
        <taxon>Mycoplasmoidales</taxon>
        <taxon>Metamycoplasmataceae</taxon>
        <taxon>Mycoplasmopsis</taxon>
    </lineage>
</organism>
<proteinExistence type="predicted"/>
<dbReference type="Pfam" id="PF06574">
    <property type="entry name" value="FAD_syn"/>
    <property type="match status" value="1"/>
</dbReference>
<evidence type="ECO:0000256" key="9">
    <source>
        <dbReference type="ARBA" id="ARBA00022840"/>
    </source>
</evidence>
<evidence type="ECO:0000256" key="3">
    <source>
        <dbReference type="ARBA" id="ARBA00022630"/>
    </source>
</evidence>
<keyword evidence="9" id="KW-0067">ATP-binding</keyword>
<dbReference type="GO" id="GO:0009231">
    <property type="term" value="P:riboflavin biosynthetic process"/>
    <property type="evidence" value="ECO:0007669"/>
    <property type="project" value="InterPro"/>
</dbReference>
<evidence type="ECO:0000259" key="11">
    <source>
        <dbReference type="Pfam" id="PF06574"/>
    </source>
</evidence>
<dbReference type="GO" id="GO:0005524">
    <property type="term" value="F:ATP binding"/>
    <property type="evidence" value="ECO:0007669"/>
    <property type="project" value="UniProtKB-KW"/>
</dbReference>
<keyword evidence="12" id="KW-0418">Kinase</keyword>
<dbReference type="Proteomes" id="UP000295757">
    <property type="component" value="Unassembled WGS sequence"/>
</dbReference>
<evidence type="ECO:0000313" key="13">
    <source>
        <dbReference type="Proteomes" id="UP000295757"/>
    </source>
</evidence>
<keyword evidence="5 12" id="KW-0808">Transferase</keyword>
<comment type="caution">
    <text evidence="12">The sequence shown here is derived from an EMBL/GenBank/DDBJ whole genome shotgun (WGS) entry which is preliminary data.</text>
</comment>
<keyword evidence="6 12" id="KW-0548">Nucleotidyltransferase</keyword>
<dbReference type="GO" id="GO:0006747">
    <property type="term" value="P:FAD biosynthetic process"/>
    <property type="evidence" value="ECO:0007669"/>
    <property type="project" value="UniProtKB-UniPathway"/>
</dbReference>
<evidence type="ECO:0000256" key="8">
    <source>
        <dbReference type="ARBA" id="ARBA00022827"/>
    </source>
</evidence>
<comment type="catalytic activity">
    <reaction evidence="10">
        <text>FMN + ATP + H(+) = FAD + diphosphate</text>
        <dbReference type="Rhea" id="RHEA:17237"/>
        <dbReference type="ChEBI" id="CHEBI:15378"/>
        <dbReference type="ChEBI" id="CHEBI:30616"/>
        <dbReference type="ChEBI" id="CHEBI:33019"/>
        <dbReference type="ChEBI" id="CHEBI:57692"/>
        <dbReference type="ChEBI" id="CHEBI:58210"/>
        <dbReference type="EC" id="2.7.7.2"/>
    </reaction>
</comment>
<evidence type="ECO:0000256" key="10">
    <source>
        <dbReference type="ARBA" id="ARBA00049494"/>
    </source>
</evidence>